<evidence type="ECO:0000313" key="4">
    <source>
        <dbReference type="EMBL" id="CRK15133.1"/>
    </source>
</evidence>
<organism evidence="4 5">
    <name type="scientific">Verticillium longisporum</name>
    <name type="common">Verticillium dahliae var. longisporum</name>
    <dbReference type="NCBI Taxonomy" id="100787"/>
    <lineage>
        <taxon>Eukaryota</taxon>
        <taxon>Fungi</taxon>
        <taxon>Dikarya</taxon>
        <taxon>Ascomycota</taxon>
        <taxon>Pezizomycotina</taxon>
        <taxon>Sordariomycetes</taxon>
        <taxon>Hypocreomycetidae</taxon>
        <taxon>Glomerellales</taxon>
        <taxon>Plectosphaerellaceae</taxon>
        <taxon>Verticillium</taxon>
    </lineage>
</organism>
<dbReference type="Proteomes" id="UP000044602">
    <property type="component" value="Unassembled WGS sequence"/>
</dbReference>
<evidence type="ECO:0000313" key="5">
    <source>
        <dbReference type="Proteomes" id="UP000044602"/>
    </source>
</evidence>
<gene>
    <name evidence="4" type="ORF">BN1708_011353</name>
    <name evidence="3" type="ORF">BN1723_001517</name>
</gene>
<evidence type="ECO:0008006" key="7">
    <source>
        <dbReference type="Google" id="ProtNLM"/>
    </source>
</evidence>
<dbReference type="EMBL" id="CVQH01006224">
    <property type="protein sequence ID" value="CRK15133.1"/>
    <property type="molecule type" value="Genomic_DNA"/>
</dbReference>
<evidence type="ECO:0000256" key="1">
    <source>
        <dbReference type="ARBA" id="ARBA00005254"/>
    </source>
</evidence>
<reference evidence="5 6" key="1">
    <citation type="submission" date="2015-05" db="EMBL/GenBank/DDBJ databases">
        <authorList>
            <person name="Fogelqvist Johan"/>
        </authorList>
    </citation>
    <scope>NUCLEOTIDE SEQUENCE [LARGE SCALE GENOMIC DNA]</scope>
    <source>
        <strain evidence="4">VL1</strain>
        <strain evidence="3">VL2</strain>
    </source>
</reference>
<dbReference type="InterPro" id="IPR029045">
    <property type="entry name" value="ClpP/crotonase-like_dom_sf"/>
</dbReference>
<dbReference type="Gene3D" id="1.10.12.10">
    <property type="entry name" value="Lyase 2-enoyl-coa Hydratase, Chain A, domain 2"/>
    <property type="match status" value="1"/>
</dbReference>
<dbReference type="Proteomes" id="UP000045706">
    <property type="component" value="Unassembled WGS sequence"/>
</dbReference>
<dbReference type="Gene3D" id="3.90.226.10">
    <property type="entry name" value="2-enoyl-CoA Hydratase, Chain A, domain 1"/>
    <property type="match status" value="1"/>
</dbReference>
<sequence>MDSLKNIKVAVDGQKGVALVRFDRPAKRNAFSQAMIGEMVSVLHHLDALDTVRAVVLTGGPDGPFCGTQKTAMFQMIRSWLRSKFVGQDSETLLPISTHHEDPTRVFQGLTCNHMAAGMDLNELVQITTSSAHKRAFLKDLTDAFAGFSKPVIAAVIGFALGGGCEIALACDIIYAAEDATFGLPEIKIGTIPGAGGTQRLARALGKHKAMEFVLTGDSASGAEFERLGVVNKAFPRDQVISAATSLAERIALMSGPVIQVAKQAVLTVENSHLDAGMATEKMLYYSTFGLSDFKEGQTAFLQKRKPNFTHE</sequence>
<accession>A0A0G4KZB9</accession>
<name>A0A0G4KZB9_VERLO</name>
<dbReference type="GO" id="GO:0016836">
    <property type="term" value="F:hydro-lyase activity"/>
    <property type="evidence" value="ECO:0007669"/>
    <property type="project" value="UniProtKB-ARBA"/>
</dbReference>
<evidence type="ECO:0000313" key="3">
    <source>
        <dbReference type="EMBL" id="CRJ88116.1"/>
    </source>
</evidence>
<evidence type="ECO:0000256" key="2">
    <source>
        <dbReference type="ARBA" id="ARBA00023239"/>
    </source>
</evidence>
<dbReference type="InterPro" id="IPR001753">
    <property type="entry name" value="Enoyl-CoA_hydra/iso"/>
</dbReference>
<protein>
    <recommendedName>
        <fullName evidence="7">Enoyl-CoA hydratase</fullName>
    </recommendedName>
</protein>
<dbReference type="SUPFAM" id="SSF52096">
    <property type="entry name" value="ClpP/crotonase"/>
    <property type="match status" value="2"/>
</dbReference>
<dbReference type="PANTHER" id="PTHR11941:SF54">
    <property type="entry name" value="ENOYL-COA HYDRATASE, MITOCHONDRIAL"/>
    <property type="match status" value="1"/>
</dbReference>
<dbReference type="GO" id="GO:0005739">
    <property type="term" value="C:mitochondrion"/>
    <property type="evidence" value="ECO:0007669"/>
    <property type="project" value="TreeGrafter"/>
</dbReference>
<dbReference type="FunFam" id="1.10.12.10:FF:000001">
    <property type="entry name" value="Probable enoyl-CoA hydratase, mitochondrial"/>
    <property type="match status" value="1"/>
</dbReference>
<evidence type="ECO:0000313" key="6">
    <source>
        <dbReference type="Proteomes" id="UP000045706"/>
    </source>
</evidence>
<keyword evidence="2" id="KW-0456">Lyase</keyword>
<comment type="similarity">
    <text evidence="1">Belongs to the enoyl-CoA hydratase/isomerase family.</text>
</comment>
<keyword evidence="5" id="KW-1185">Reference proteome</keyword>
<dbReference type="InterPro" id="IPR014748">
    <property type="entry name" value="Enoyl-CoA_hydra_C"/>
</dbReference>
<dbReference type="PANTHER" id="PTHR11941">
    <property type="entry name" value="ENOYL-COA HYDRATASE-RELATED"/>
    <property type="match status" value="1"/>
</dbReference>
<proteinExistence type="inferred from homology"/>
<dbReference type="CDD" id="cd06558">
    <property type="entry name" value="crotonase-like"/>
    <property type="match status" value="1"/>
</dbReference>
<dbReference type="Pfam" id="PF00378">
    <property type="entry name" value="ECH_1"/>
    <property type="match status" value="2"/>
</dbReference>
<dbReference type="STRING" id="100787.A0A0G4KZB9"/>
<dbReference type="AlphaFoldDB" id="A0A0G4KZB9"/>
<dbReference type="EMBL" id="CVQI01000002">
    <property type="protein sequence ID" value="CRJ88116.1"/>
    <property type="molecule type" value="Genomic_DNA"/>
</dbReference>
<dbReference type="GO" id="GO:0006635">
    <property type="term" value="P:fatty acid beta-oxidation"/>
    <property type="evidence" value="ECO:0007669"/>
    <property type="project" value="TreeGrafter"/>
</dbReference>